<dbReference type="InterPro" id="IPR050231">
    <property type="entry name" value="Iron_ascorbate_oxido_reductase"/>
</dbReference>
<feature type="chain" id="PRO_5032884320" description="Fe2OG dioxygenase domain-containing protein" evidence="5">
    <location>
        <begin position="20"/>
        <end position="448"/>
    </location>
</feature>
<dbReference type="OrthoDB" id="407658at2759"/>
<organism evidence="7 8">
    <name type="scientific">Symbiodinium necroappetens</name>
    <dbReference type="NCBI Taxonomy" id="1628268"/>
    <lineage>
        <taxon>Eukaryota</taxon>
        <taxon>Sar</taxon>
        <taxon>Alveolata</taxon>
        <taxon>Dinophyceae</taxon>
        <taxon>Suessiales</taxon>
        <taxon>Symbiodiniaceae</taxon>
        <taxon>Symbiodinium</taxon>
    </lineage>
</organism>
<evidence type="ECO:0000256" key="1">
    <source>
        <dbReference type="ARBA" id="ARBA00005664"/>
    </source>
</evidence>
<dbReference type="Proteomes" id="UP000601435">
    <property type="component" value="Unassembled WGS sequence"/>
</dbReference>
<evidence type="ECO:0000313" key="8">
    <source>
        <dbReference type="Proteomes" id="UP000601435"/>
    </source>
</evidence>
<evidence type="ECO:0000256" key="2">
    <source>
        <dbReference type="ARBA" id="ARBA00022676"/>
    </source>
</evidence>
<evidence type="ECO:0000256" key="5">
    <source>
        <dbReference type="SAM" id="SignalP"/>
    </source>
</evidence>
<keyword evidence="5" id="KW-0732">Signal</keyword>
<keyword evidence="4" id="KW-0560">Oxidoreductase</keyword>
<reference evidence="7" key="1">
    <citation type="submission" date="2021-02" db="EMBL/GenBank/DDBJ databases">
        <authorList>
            <person name="Dougan E. K."/>
            <person name="Rhodes N."/>
            <person name="Thang M."/>
            <person name="Chan C."/>
        </authorList>
    </citation>
    <scope>NUCLEOTIDE SEQUENCE</scope>
</reference>
<dbReference type="AlphaFoldDB" id="A0A812UP72"/>
<comment type="caution">
    <text evidence="7">The sequence shown here is derived from an EMBL/GenBank/DDBJ whole genome shotgun (WGS) entry which is preliminary data.</text>
</comment>
<dbReference type="Gene3D" id="3.90.550.10">
    <property type="entry name" value="Spore Coat Polysaccharide Biosynthesis Protein SpsA, Chain A"/>
    <property type="match status" value="1"/>
</dbReference>
<dbReference type="SUPFAM" id="SSF51197">
    <property type="entry name" value="Clavaminate synthase-like"/>
    <property type="match status" value="1"/>
</dbReference>
<comment type="similarity">
    <text evidence="4">Belongs to the iron/ascorbate-dependent oxidoreductase family.</text>
</comment>
<dbReference type="InterPro" id="IPR029044">
    <property type="entry name" value="Nucleotide-diphossugar_trans"/>
</dbReference>
<dbReference type="EMBL" id="CAJNJA010027254">
    <property type="protein sequence ID" value="CAE7572483.1"/>
    <property type="molecule type" value="Genomic_DNA"/>
</dbReference>
<keyword evidence="2" id="KW-0328">Glycosyltransferase</keyword>
<dbReference type="Pfam" id="PF05637">
    <property type="entry name" value="Glyco_transf_34"/>
    <property type="match status" value="1"/>
</dbReference>
<keyword evidence="8" id="KW-1185">Reference proteome</keyword>
<accession>A0A812UP72</accession>
<dbReference type="Gene3D" id="2.60.120.330">
    <property type="entry name" value="B-lactam Antibiotic, Isopenicillin N Synthase, Chain"/>
    <property type="match status" value="1"/>
</dbReference>
<sequence length="448" mass="49005">MAKLQPILALLCCLLGAGTELPVVDLAKADWKEQALEALQKHASFYLTNHGLGDFGRGTVGAAFQASERLFAMKELSKRAIDAGPPPKDFPVVRGYFGVGAESGTKRLRFECKEGLSLAGSNRSKELRGNLFPQGLSSSDIDALEALPEALKNLALRLADGLAEVTQSRKLLSPEDAAVLAGGGDGLEAFRIFRYLPYEGTRCQGRALAGTELCWSSDHTDWGSLTLIAQPDDGQGALELFREGEYHRIAPLPGALLVNGGDWLELVSHGDLPSPLHRVRQPPGEDTGRTAFVYFHYPAGSAPLTPRDVVAAAERRSKASRPPGFVFNTLTNGLEHITEALTFKTHLQQKWLGVRATNLTAQSRSSKGAYAAYHGYRLMHVEEPYVTQAHPWMNKLIAIQQNLEAFDWLFWVDCDLFFMNPKKTVDSLIHAALERTPEASLLIAEDGM</sequence>
<dbReference type="PANTHER" id="PTHR47990">
    <property type="entry name" value="2-OXOGLUTARATE (2OG) AND FE(II)-DEPENDENT OXYGENASE SUPERFAMILY PROTEIN-RELATED"/>
    <property type="match status" value="1"/>
</dbReference>
<evidence type="ECO:0000256" key="4">
    <source>
        <dbReference type="RuleBase" id="RU003682"/>
    </source>
</evidence>
<feature type="non-terminal residue" evidence="7">
    <location>
        <position position="448"/>
    </location>
</feature>
<dbReference type="InterPro" id="IPR027443">
    <property type="entry name" value="IPNS-like_sf"/>
</dbReference>
<dbReference type="PROSITE" id="PS51471">
    <property type="entry name" value="FE2OG_OXY"/>
    <property type="match status" value="1"/>
</dbReference>
<protein>
    <recommendedName>
        <fullName evidence="6">Fe2OG dioxygenase domain-containing protein</fullName>
    </recommendedName>
</protein>
<keyword evidence="4" id="KW-0479">Metal-binding</keyword>
<dbReference type="InterPro" id="IPR005123">
    <property type="entry name" value="Oxoglu/Fe-dep_dioxygenase_dom"/>
</dbReference>
<feature type="signal peptide" evidence="5">
    <location>
        <begin position="1"/>
        <end position="19"/>
    </location>
</feature>
<dbReference type="GO" id="GO:0046872">
    <property type="term" value="F:metal ion binding"/>
    <property type="evidence" value="ECO:0007669"/>
    <property type="project" value="UniProtKB-KW"/>
</dbReference>
<keyword evidence="3" id="KW-0808">Transferase</keyword>
<proteinExistence type="inferred from homology"/>
<dbReference type="Pfam" id="PF03171">
    <property type="entry name" value="2OG-FeII_Oxy"/>
    <property type="match status" value="1"/>
</dbReference>
<gene>
    <name evidence="7" type="ORF">SNEC2469_LOCUS16711</name>
</gene>
<dbReference type="Pfam" id="PF14226">
    <property type="entry name" value="DIOX_N"/>
    <property type="match status" value="1"/>
</dbReference>
<dbReference type="InterPro" id="IPR026992">
    <property type="entry name" value="DIOX_N"/>
</dbReference>
<evidence type="ECO:0000313" key="7">
    <source>
        <dbReference type="EMBL" id="CAE7572483.1"/>
    </source>
</evidence>
<evidence type="ECO:0000259" key="6">
    <source>
        <dbReference type="PROSITE" id="PS51471"/>
    </source>
</evidence>
<keyword evidence="4" id="KW-0408">Iron</keyword>
<feature type="domain" description="Fe2OG dioxygenase" evidence="6">
    <location>
        <begin position="186"/>
        <end position="298"/>
    </location>
</feature>
<dbReference type="InterPro" id="IPR008630">
    <property type="entry name" value="Glyco_trans_34"/>
</dbReference>
<dbReference type="GO" id="GO:0016757">
    <property type="term" value="F:glycosyltransferase activity"/>
    <property type="evidence" value="ECO:0007669"/>
    <property type="project" value="UniProtKB-KW"/>
</dbReference>
<comment type="similarity">
    <text evidence="1">Belongs to the glycosyltransferase 34 family.</text>
</comment>
<dbReference type="GO" id="GO:0016491">
    <property type="term" value="F:oxidoreductase activity"/>
    <property type="evidence" value="ECO:0007669"/>
    <property type="project" value="UniProtKB-KW"/>
</dbReference>
<evidence type="ECO:0000256" key="3">
    <source>
        <dbReference type="ARBA" id="ARBA00022679"/>
    </source>
</evidence>
<dbReference type="InterPro" id="IPR044861">
    <property type="entry name" value="IPNS-like_FE2OG_OXY"/>
</dbReference>
<name>A0A812UP72_9DINO</name>
<dbReference type="GO" id="GO:0016020">
    <property type="term" value="C:membrane"/>
    <property type="evidence" value="ECO:0007669"/>
    <property type="project" value="InterPro"/>
</dbReference>